<dbReference type="RefSeq" id="WP_189034727.1">
    <property type="nucleotide sequence ID" value="NZ_BMNE01000015.1"/>
</dbReference>
<protein>
    <submittedName>
        <fullName evidence="2">Uncharacterized protein</fullName>
    </submittedName>
</protein>
<gene>
    <name evidence="2" type="ORF">GCM10011610_69210</name>
</gene>
<feature type="region of interest" description="Disordered" evidence="1">
    <location>
        <begin position="44"/>
        <end position="96"/>
    </location>
</feature>
<evidence type="ECO:0000313" key="3">
    <source>
        <dbReference type="Proteomes" id="UP000658127"/>
    </source>
</evidence>
<comment type="caution">
    <text evidence="2">The sequence shown here is derived from an EMBL/GenBank/DDBJ whole genome shotgun (WGS) entry which is preliminary data.</text>
</comment>
<organism evidence="2 3">
    <name type="scientific">Nocardia rhizosphaerihabitans</name>
    <dbReference type="NCBI Taxonomy" id="1691570"/>
    <lineage>
        <taxon>Bacteria</taxon>
        <taxon>Bacillati</taxon>
        <taxon>Actinomycetota</taxon>
        <taxon>Actinomycetes</taxon>
        <taxon>Mycobacteriales</taxon>
        <taxon>Nocardiaceae</taxon>
        <taxon>Nocardia</taxon>
    </lineage>
</organism>
<keyword evidence="3" id="KW-1185">Reference proteome</keyword>
<evidence type="ECO:0000313" key="2">
    <source>
        <dbReference type="EMBL" id="GGO00328.1"/>
    </source>
</evidence>
<dbReference type="EMBL" id="BMNE01000015">
    <property type="protein sequence ID" value="GGO00328.1"/>
    <property type="molecule type" value="Genomic_DNA"/>
</dbReference>
<dbReference type="Proteomes" id="UP000658127">
    <property type="component" value="Unassembled WGS sequence"/>
</dbReference>
<evidence type="ECO:0000256" key="1">
    <source>
        <dbReference type="SAM" id="MobiDB-lite"/>
    </source>
</evidence>
<accession>A0ABQ2L2G0</accession>
<reference evidence="3" key="1">
    <citation type="journal article" date="2019" name="Int. J. Syst. Evol. Microbiol.">
        <title>The Global Catalogue of Microorganisms (GCM) 10K type strain sequencing project: providing services to taxonomists for standard genome sequencing and annotation.</title>
        <authorList>
            <consortium name="The Broad Institute Genomics Platform"/>
            <consortium name="The Broad Institute Genome Sequencing Center for Infectious Disease"/>
            <person name="Wu L."/>
            <person name="Ma J."/>
        </authorList>
    </citation>
    <scope>NUCLEOTIDE SEQUENCE [LARGE SCALE GENOMIC DNA]</scope>
    <source>
        <strain evidence="3">CGMCC 4.7329</strain>
    </source>
</reference>
<feature type="region of interest" description="Disordered" evidence="1">
    <location>
        <begin position="1"/>
        <end position="23"/>
    </location>
</feature>
<sequence length="96" mass="10320">MPHGPDIAAPTRRTGTTDEGAADMARYTTMRSPLDDAVREILTAPEPLPMPIRRQAGPARTAAPVPAQRRRGTGSAIRGAQTRSATVRRPLRIPGR</sequence>
<name>A0ABQ2L2G0_9NOCA</name>
<proteinExistence type="predicted"/>